<evidence type="ECO:0000256" key="1">
    <source>
        <dbReference type="SAM" id="Phobius"/>
    </source>
</evidence>
<comment type="caution">
    <text evidence="2">The sequence shown here is derived from an EMBL/GenBank/DDBJ whole genome shotgun (WGS) entry which is preliminary data.</text>
</comment>
<organism evidence="2 3">
    <name type="scientific">Araneus ventricosus</name>
    <name type="common">Orbweaver spider</name>
    <name type="synonym">Epeira ventricosa</name>
    <dbReference type="NCBI Taxonomy" id="182803"/>
    <lineage>
        <taxon>Eukaryota</taxon>
        <taxon>Metazoa</taxon>
        <taxon>Ecdysozoa</taxon>
        <taxon>Arthropoda</taxon>
        <taxon>Chelicerata</taxon>
        <taxon>Arachnida</taxon>
        <taxon>Araneae</taxon>
        <taxon>Araneomorphae</taxon>
        <taxon>Entelegynae</taxon>
        <taxon>Araneoidea</taxon>
        <taxon>Araneidae</taxon>
        <taxon>Araneus</taxon>
    </lineage>
</organism>
<dbReference type="AlphaFoldDB" id="A0A4Y2V7Y8"/>
<keyword evidence="1" id="KW-0812">Transmembrane</keyword>
<dbReference type="Proteomes" id="UP000499080">
    <property type="component" value="Unassembled WGS sequence"/>
</dbReference>
<feature type="transmembrane region" description="Helical" evidence="1">
    <location>
        <begin position="15"/>
        <end position="36"/>
    </location>
</feature>
<name>A0A4Y2V7Y8_ARAVE</name>
<evidence type="ECO:0000313" key="2">
    <source>
        <dbReference type="EMBL" id="GBO21383.1"/>
    </source>
</evidence>
<gene>
    <name evidence="2" type="ORF">AVEN_75694_1</name>
</gene>
<proteinExistence type="predicted"/>
<keyword evidence="3" id="KW-1185">Reference proteome</keyword>
<accession>A0A4Y2V7Y8</accession>
<protein>
    <submittedName>
        <fullName evidence="2">Uncharacterized protein</fullName>
    </submittedName>
</protein>
<evidence type="ECO:0000313" key="3">
    <source>
        <dbReference type="Proteomes" id="UP000499080"/>
    </source>
</evidence>
<sequence length="84" mass="9199">MNCFRISEQELSSHVYIVMVGLWVPPPIVVSISFGWGKAVDRWLSTSTPALSVLEAIQVAVIQNSGCRADDSDFSGYILVQKAI</sequence>
<keyword evidence="1" id="KW-1133">Transmembrane helix</keyword>
<keyword evidence="1" id="KW-0472">Membrane</keyword>
<reference evidence="2 3" key="1">
    <citation type="journal article" date="2019" name="Sci. Rep.">
        <title>Orb-weaving spider Araneus ventricosus genome elucidates the spidroin gene catalogue.</title>
        <authorList>
            <person name="Kono N."/>
            <person name="Nakamura H."/>
            <person name="Ohtoshi R."/>
            <person name="Moran D.A.P."/>
            <person name="Shinohara A."/>
            <person name="Yoshida Y."/>
            <person name="Fujiwara M."/>
            <person name="Mori M."/>
            <person name="Tomita M."/>
            <person name="Arakawa K."/>
        </authorList>
    </citation>
    <scope>NUCLEOTIDE SEQUENCE [LARGE SCALE GENOMIC DNA]</scope>
</reference>
<dbReference type="EMBL" id="BGPR01044574">
    <property type="protein sequence ID" value="GBO21383.1"/>
    <property type="molecule type" value="Genomic_DNA"/>
</dbReference>